<dbReference type="EC" id="2.4.2.7" evidence="7 12"/>
<protein>
    <recommendedName>
        <fullName evidence="7 12">Adenine phosphoribosyltransferase</fullName>
        <shortName evidence="12">APRT</shortName>
        <ecNumber evidence="7 12">2.4.2.7</ecNumber>
    </recommendedName>
</protein>
<evidence type="ECO:0000256" key="9">
    <source>
        <dbReference type="ARBA" id="ARBA00022676"/>
    </source>
</evidence>
<evidence type="ECO:0000313" key="15">
    <source>
        <dbReference type="Proteomes" id="UP000239549"/>
    </source>
</evidence>
<dbReference type="GO" id="GO:0044209">
    <property type="term" value="P:AMP salvage"/>
    <property type="evidence" value="ECO:0007669"/>
    <property type="project" value="UniProtKB-UniRule"/>
</dbReference>
<dbReference type="GO" id="GO:0005737">
    <property type="term" value="C:cytoplasm"/>
    <property type="evidence" value="ECO:0007669"/>
    <property type="project" value="UniProtKB-SubCell"/>
</dbReference>
<dbReference type="Pfam" id="PF00156">
    <property type="entry name" value="Pribosyltran"/>
    <property type="match status" value="1"/>
</dbReference>
<keyword evidence="10 12" id="KW-0808">Transferase</keyword>
<evidence type="ECO:0000256" key="2">
    <source>
        <dbReference type="ARBA" id="ARBA00003968"/>
    </source>
</evidence>
<evidence type="ECO:0000259" key="13">
    <source>
        <dbReference type="Pfam" id="PF00156"/>
    </source>
</evidence>
<evidence type="ECO:0000256" key="5">
    <source>
        <dbReference type="ARBA" id="ARBA00008391"/>
    </source>
</evidence>
<reference evidence="15" key="1">
    <citation type="submission" date="2018-02" db="EMBL/GenBank/DDBJ databases">
        <title>Genome sequence of Desulfocucumis palustris strain NAW-5.</title>
        <authorList>
            <person name="Watanabe M."/>
            <person name="Kojima H."/>
            <person name="Fukui M."/>
        </authorList>
    </citation>
    <scope>NUCLEOTIDE SEQUENCE [LARGE SCALE GENOMIC DNA]</scope>
    <source>
        <strain evidence="15">NAW-5</strain>
    </source>
</reference>
<dbReference type="GO" id="GO:0006166">
    <property type="term" value="P:purine ribonucleoside salvage"/>
    <property type="evidence" value="ECO:0007669"/>
    <property type="project" value="UniProtKB-UniRule"/>
</dbReference>
<dbReference type="CDD" id="cd06223">
    <property type="entry name" value="PRTases_typeI"/>
    <property type="match status" value="1"/>
</dbReference>
<dbReference type="InterPro" id="IPR000836">
    <property type="entry name" value="PRTase_dom"/>
</dbReference>
<dbReference type="InterPro" id="IPR050054">
    <property type="entry name" value="UPRTase/APRTase"/>
</dbReference>
<keyword evidence="9 12" id="KW-0328">Glycosyltransferase</keyword>
<dbReference type="InterPro" id="IPR029057">
    <property type="entry name" value="PRTase-like"/>
</dbReference>
<sequence>MDLKQKIRVIPDFPREGISYKDITTLLRDGAAYRYAVQELARQCAGKEADLIVCPKNRGLLLGAPLAYILGLGLVTVRKAGQLPGEVFTWHYDLDFGGEEMEVHKDAILPGQRVIIADELLATGGTAYKSVRLVEELGGQVTGAVFLIELTGLGGRHKLRDYDTISLVQYNY</sequence>
<evidence type="ECO:0000256" key="6">
    <source>
        <dbReference type="ARBA" id="ARBA00011738"/>
    </source>
</evidence>
<dbReference type="EMBL" id="BFAV01000130">
    <property type="protein sequence ID" value="GBF34294.1"/>
    <property type="molecule type" value="Genomic_DNA"/>
</dbReference>
<accession>A0A2L2XE49</accession>
<dbReference type="NCBIfam" id="NF002634">
    <property type="entry name" value="PRK02304.1-3"/>
    <property type="match status" value="1"/>
</dbReference>
<dbReference type="UniPathway" id="UPA00588">
    <property type="reaction ID" value="UER00646"/>
</dbReference>
<comment type="function">
    <text evidence="2 12">Catalyzes a salvage reaction resulting in the formation of AMP, that is energically less costly than de novo synthesis.</text>
</comment>
<evidence type="ECO:0000256" key="12">
    <source>
        <dbReference type="HAMAP-Rule" id="MF_00004"/>
    </source>
</evidence>
<name>A0A2L2XE49_9FIRM</name>
<comment type="pathway">
    <text evidence="4 12">Purine metabolism; AMP biosynthesis via salvage pathway; AMP from adenine: step 1/1.</text>
</comment>
<dbReference type="GO" id="GO:0006168">
    <property type="term" value="P:adenine salvage"/>
    <property type="evidence" value="ECO:0007669"/>
    <property type="project" value="InterPro"/>
</dbReference>
<comment type="subcellular location">
    <subcellularLocation>
        <location evidence="3 12">Cytoplasm</location>
    </subcellularLocation>
</comment>
<evidence type="ECO:0000256" key="8">
    <source>
        <dbReference type="ARBA" id="ARBA00022490"/>
    </source>
</evidence>
<feature type="domain" description="Phosphoribosyltransferase" evidence="13">
    <location>
        <begin position="36"/>
        <end position="151"/>
    </location>
</feature>
<evidence type="ECO:0000256" key="4">
    <source>
        <dbReference type="ARBA" id="ARBA00004659"/>
    </source>
</evidence>
<dbReference type="GO" id="GO:0016208">
    <property type="term" value="F:AMP binding"/>
    <property type="evidence" value="ECO:0007669"/>
    <property type="project" value="TreeGrafter"/>
</dbReference>
<evidence type="ECO:0000313" key="14">
    <source>
        <dbReference type="EMBL" id="GBF34294.1"/>
    </source>
</evidence>
<gene>
    <name evidence="12" type="primary">apt</name>
    <name evidence="14" type="ORF">DCCM_3406</name>
</gene>
<dbReference type="SUPFAM" id="SSF53271">
    <property type="entry name" value="PRTase-like"/>
    <property type="match status" value="1"/>
</dbReference>
<keyword evidence="15" id="KW-1185">Reference proteome</keyword>
<evidence type="ECO:0000256" key="3">
    <source>
        <dbReference type="ARBA" id="ARBA00004496"/>
    </source>
</evidence>
<proteinExistence type="inferred from homology"/>
<keyword evidence="8 12" id="KW-0963">Cytoplasm</keyword>
<dbReference type="GO" id="GO:0003999">
    <property type="term" value="F:adenine phosphoribosyltransferase activity"/>
    <property type="evidence" value="ECO:0007669"/>
    <property type="project" value="UniProtKB-UniRule"/>
</dbReference>
<dbReference type="HAMAP" id="MF_00004">
    <property type="entry name" value="Aden_phosphoribosyltr"/>
    <property type="match status" value="1"/>
</dbReference>
<comment type="catalytic activity">
    <reaction evidence="1 12">
        <text>AMP + diphosphate = 5-phospho-alpha-D-ribose 1-diphosphate + adenine</text>
        <dbReference type="Rhea" id="RHEA:16609"/>
        <dbReference type="ChEBI" id="CHEBI:16708"/>
        <dbReference type="ChEBI" id="CHEBI:33019"/>
        <dbReference type="ChEBI" id="CHEBI:58017"/>
        <dbReference type="ChEBI" id="CHEBI:456215"/>
        <dbReference type="EC" id="2.4.2.7"/>
    </reaction>
</comment>
<dbReference type="PANTHER" id="PTHR32315">
    <property type="entry name" value="ADENINE PHOSPHORIBOSYLTRANSFERASE"/>
    <property type="match status" value="1"/>
</dbReference>
<dbReference type="GO" id="GO:0002055">
    <property type="term" value="F:adenine binding"/>
    <property type="evidence" value="ECO:0007669"/>
    <property type="project" value="TreeGrafter"/>
</dbReference>
<comment type="similarity">
    <text evidence="5 12">Belongs to the purine/pyrimidine phosphoribosyltransferase family.</text>
</comment>
<evidence type="ECO:0000256" key="1">
    <source>
        <dbReference type="ARBA" id="ARBA00000868"/>
    </source>
</evidence>
<evidence type="ECO:0000256" key="11">
    <source>
        <dbReference type="ARBA" id="ARBA00022726"/>
    </source>
</evidence>
<dbReference type="InterPro" id="IPR005764">
    <property type="entry name" value="Ade_phspho_trans"/>
</dbReference>
<comment type="caution">
    <text evidence="14">The sequence shown here is derived from an EMBL/GenBank/DDBJ whole genome shotgun (WGS) entry which is preliminary data.</text>
</comment>
<dbReference type="AlphaFoldDB" id="A0A2L2XE49"/>
<dbReference type="OrthoDB" id="9803963at2"/>
<comment type="subunit">
    <text evidence="6 12">Homodimer.</text>
</comment>
<organism evidence="14 15">
    <name type="scientific">Desulfocucumis palustris</name>
    <dbReference type="NCBI Taxonomy" id="1898651"/>
    <lineage>
        <taxon>Bacteria</taxon>
        <taxon>Bacillati</taxon>
        <taxon>Bacillota</taxon>
        <taxon>Clostridia</taxon>
        <taxon>Eubacteriales</taxon>
        <taxon>Desulfocucumaceae</taxon>
        <taxon>Desulfocucumis</taxon>
    </lineage>
</organism>
<evidence type="ECO:0000256" key="10">
    <source>
        <dbReference type="ARBA" id="ARBA00022679"/>
    </source>
</evidence>
<dbReference type="FunFam" id="3.40.50.2020:FF:000004">
    <property type="entry name" value="Adenine phosphoribosyltransferase"/>
    <property type="match status" value="1"/>
</dbReference>
<dbReference type="NCBIfam" id="NF002636">
    <property type="entry name" value="PRK02304.1-5"/>
    <property type="match status" value="1"/>
</dbReference>
<evidence type="ECO:0000256" key="7">
    <source>
        <dbReference type="ARBA" id="ARBA00011893"/>
    </source>
</evidence>
<dbReference type="PANTHER" id="PTHR32315:SF3">
    <property type="entry name" value="ADENINE PHOSPHORIBOSYLTRANSFERASE"/>
    <property type="match status" value="1"/>
</dbReference>
<dbReference type="Proteomes" id="UP000239549">
    <property type="component" value="Unassembled WGS sequence"/>
</dbReference>
<keyword evidence="11 12" id="KW-0660">Purine salvage</keyword>
<dbReference type="NCBIfam" id="TIGR01090">
    <property type="entry name" value="apt"/>
    <property type="match status" value="1"/>
</dbReference>
<dbReference type="Gene3D" id="3.40.50.2020">
    <property type="match status" value="1"/>
</dbReference>
<dbReference type="RefSeq" id="WP_104372566.1">
    <property type="nucleotide sequence ID" value="NZ_BFAV01000130.1"/>
</dbReference>